<dbReference type="Proteomes" id="UP001301350">
    <property type="component" value="Unassembled WGS sequence"/>
</dbReference>
<comment type="subunit">
    <text evidence="12">Component of the TIM23 complex.</text>
</comment>
<sequence>MHVRRWAEVRRAALLAGRWVAARRPRPTVRWYSEASAAPSAPAPPAAERWRLRLGRLVAYAALGSAAAVTGSYFYDPSGTLERIRRVRDELESRYRYYVEPSRDKLLPDPIVPYPGAQPPRTLVLDLDETLIHSEWTRTTGWRTAKRPGVDAFLAYMAQFYEVVVFTSALPGYADPILDKMDPNGYIAHRLYRHETKYRDGLHVKDLSKLNRDLRRTIIIDNDPRLFALQPDNGVAVSEWRGDDADDTELLRLATFLEWVARSDVEDVRQVIALVKSLNGGEAGKPFMDQFQTHRAEVEALVAKQRAAAANAATTAAAAGVDGGSAGGVPGVARPGTLGGGRGLGIFGGGGGAAGSAASPMPPSPPISVPDDSIWSRLRR</sequence>
<evidence type="ECO:0000256" key="5">
    <source>
        <dbReference type="ARBA" id="ARBA00022792"/>
    </source>
</evidence>
<organism evidence="15 16">
    <name type="scientific">Cyanidium caldarium</name>
    <name type="common">Red alga</name>
    <dbReference type="NCBI Taxonomy" id="2771"/>
    <lineage>
        <taxon>Eukaryota</taxon>
        <taxon>Rhodophyta</taxon>
        <taxon>Bangiophyceae</taxon>
        <taxon>Cyanidiales</taxon>
        <taxon>Cyanidiaceae</taxon>
        <taxon>Cyanidium</taxon>
    </lineage>
</organism>
<accession>A0AAV9J1I8</accession>
<feature type="region of interest" description="Disordered" evidence="13">
    <location>
        <begin position="351"/>
        <end position="380"/>
    </location>
</feature>
<evidence type="ECO:0000256" key="3">
    <source>
        <dbReference type="ARBA" id="ARBA00022448"/>
    </source>
</evidence>
<evidence type="ECO:0000256" key="12">
    <source>
        <dbReference type="RuleBase" id="RU365079"/>
    </source>
</evidence>
<dbReference type="EMBL" id="JANCYW010000016">
    <property type="protein sequence ID" value="KAK4538185.1"/>
    <property type="molecule type" value="Genomic_DNA"/>
</dbReference>
<gene>
    <name evidence="15" type="ORF">CDCA_CDCA16G4210</name>
</gene>
<evidence type="ECO:0000313" key="16">
    <source>
        <dbReference type="Proteomes" id="UP001301350"/>
    </source>
</evidence>
<evidence type="ECO:0000259" key="14">
    <source>
        <dbReference type="PROSITE" id="PS50969"/>
    </source>
</evidence>
<dbReference type="PROSITE" id="PS50969">
    <property type="entry name" value="FCP1"/>
    <property type="match status" value="1"/>
</dbReference>
<evidence type="ECO:0000256" key="2">
    <source>
        <dbReference type="ARBA" id="ARBA00006344"/>
    </source>
</evidence>
<dbReference type="SMART" id="SM00577">
    <property type="entry name" value="CPDc"/>
    <property type="match status" value="1"/>
</dbReference>
<evidence type="ECO:0000313" key="15">
    <source>
        <dbReference type="EMBL" id="KAK4538185.1"/>
    </source>
</evidence>
<reference evidence="15 16" key="1">
    <citation type="submission" date="2022-07" db="EMBL/GenBank/DDBJ databases">
        <title>Genome-wide signatures of adaptation to extreme environments.</title>
        <authorList>
            <person name="Cho C.H."/>
            <person name="Yoon H.S."/>
        </authorList>
    </citation>
    <scope>NUCLEOTIDE SEQUENCE [LARGE SCALE GENOMIC DNA]</scope>
    <source>
        <strain evidence="15 16">DBV 063 E5</strain>
    </source>
</reference>
<dbReference type="PANTHER" id="PTHR12210">
    <property type="entry name" value="DULLARD PROTEIN PHOSPHATASE"/>
    <property type="match status" value="1"/>
</dbReference>
<dbReference type="InterPro" id="IPR004274">
    <property type="entry name" value="FCP1_dom"/>
</dbReference>
<feature type="domain" description="FCP1 homology" evidence="14">
    <location>
        <begin position="116"/>
        <end position="260"/>
    </location>
</feature>
<comment type="caution">
    <text evidence="15">The sequence shown here is derived from an EMBL/GenBank/DDBJ whole genome shotgun (WGS) entry which is preliminary data.</text>
</comment>
<evidence type="ECO:0000256" key="6">
    <source>
        <dbReference type="ARBA" id="ARBA00022927"/>
    </source>
</evidence>
<evidence type="ECO:0000256" key="1">
    <source>
        <dbReference type="ARBA" id="ARBA00004434"/>
    </source>
</evidence>
<dbReference type="Pfam" id="PF03031">
    <property type="entry name" value="NIF"/>
    <property type="match status" value="1"/>
</dbReference>
<keyword evidence="6 12" id="KW-0653">Protein transport</keyword>
<dbReference type="Gene3D" id="3.40.50.1000">
    <property type="entry name" value="HAD superfamily/HAD-like"/>
    <property type="match status" value="1"/>
</dbReference>
<dbReference type="GO" id="GO:0015031">
    <property type="term" value="P:protein transport"/>
    <property type="evidence" value="ECO:0007669"/>
    <property type="project" value="UniProtKB-KW"/>
</dbReference>
<keyword evidence="3 12" id="KW-0813">Transport</keyword>
<dbReference type="CDD" id="cd07521">
    <property type="entry name" value="HAD_FCP1-like"/>
    <property type="match status" value="1"/>
</dbReference>
<keyword evidence="16" id="KW-1185">Reference proteome</keyword>
<evidence type="ECO:0000256" key="7">
    <source>
        <dbReference type="ARBA" id="ARBA00022946"/>
    </source>
</evidence>
<feature type="transmembrane region" description="Helical" evidence="12">
    <location>
        <begin position="57"/>
        <end position="75"/>
    </location>
</feature>
<comment type="function">
    <text evidence="12">Essential component of the TIM23 complex, a complex that mediates the translocation of transit peptide-containing proteins across the mitochondrial inner membrane.</text>
</comment>
<keyword evidence="5" id="KW-0999">Mitochondrion inner membrane</keyword>
<keyword evidence="4 12" id="KW-0812">Transmembrane</keyword>
<dbReference type="InterPro" id="IPR023214">
    <property type="entry name" value="HAD_sf"/>
</dbReference>
<keyword evidence="8 12" id="KW-1133">Transmembrane helix</keyword>
<comment type="similarity">
    <text evidence="2 12">Belongs to the TIM50 family.</text>
</comment>
<evidence type="ECO:0000256" key="9">
    <source>
        <dbReference type="ARBA" id="ARBA00023010"/>
    </source>
</evidence>
<protein>
    <recommendedName>
        <fullName evidence="12">Mitochondrial import inner membrane translocase subunit TIM50</fullName>
    </recommendedName>
</protein>
<comment type="subcellular location">
    <subcellularLocation>
        <location evidence="1 12">Mitochondrion inner membrane</location>
        <topology evidence="1 12">Single-pass membrane protein</topology>
    </subcellularLocation>
</comment>
<keyword evidence="10 12" id="KW-0496">Mitochondrion</keyword>
<evidence type="ECO:0000256" key="10">
    <source>
        <dbReference type="ARBA" id="ARBA00023128"/>
    </source>
</evidence>
<proteinExistence type="inferred from homology"/>
<evidence type="ECO:0000256" key="13">
    <source>
        <dbReference type="SAM" id="MobiDB-lite"/>
    </source>
</evidence>
<dbReference type="InterPro" id="IPR050365">
    <property type="entry name" value="TIM50"/>
</dbReference>
<keyword evidence="7 12" id="KW-0809">Transit peptide</keyword>
<dbReference type="GO" id="GO:0005744">
    <property type="term" value="C:TIM23 mitochondrial import inner membrane translocase complex"/>
    <property type="evidence" value="ECO:0007669"/>
    <property type="project" value="UniProtKB-UniRule"/>
</dbReference>
<evidence type="ECO:0000256" key="8">
    <source>
        <dbReference type="ARBA" id="ARBA00022989"/>
    </source>
</evidence>
<dbReference type="SUPFAM" id="SSF56784">
    <property type="entry name" value="HAD-like"/>
    <property type="match status" value="1"/>
</dbReference>
<evidence type="ECO:0000256" key="11">
    <source>
        <dbReference type="ARBA" id="ARBA00023136"/>
    </source>
</evidence>
<dbReference type="FunFam" id="3.40.50.1000:FF:000019">
    <property type="entry name" value="Mitochondrial import inner membrane translocase subunit TIM50"/>
    <property type="match status" value="1"/>
</dbReference>
<name>A0AAV9J1I8_CYACA</name>
<keyword evidence="9 12" id="KW-0811">Translocation</keyword>
<dbReference type="InterPro" id="IPR036412">
    <property type="entry name" value="HAD-like_sf"/>
</dbReference>
<evidence type="ECO:0000256" key="4">
    <source>
        <dbReference type="ARBA" id="ARBA00022692"/>
    </source>
</evidence>
<keyword evidence="11 12" id="KW-0472">Membrane</keyword>
<dbReference type="AlphaFoldDB" id="A0AAV9J1I8"/>